<feature type="region of interest" description="Disordered" evidence="2">
    <location>
        <begin position="410"/>
        <end position="441"/>
    </location>
</feature>
<dbReference type="EMBL" id="LVKK01000025">
    <property type="protein sequence ID" value="OAG41340.1"/>
    <property type="molecule type" value="Genomic_DNA"/>
</dbReference>
<evidence type="ECO:0000256" key="2">
    <source>
        <dbReference type="SAM" id="MobiDB-lite"/>
    </source>
</evidence>
<feature type="compositionally biased region" description="Low complexity" evidence="2">
    <location>
        <begin position="191"/>
        <end position="214"/>
    </location>
</feature>
<feature type="compositionally biased region" description="Low complexity" evidence="2">
    <location>
        <begin position="86"/>
        <end position="97"/>
    </location>
</feature>
<dbReference type="RefSeq" id="XP_022513292.1">
    <property type="nucleotide sequence ID" value="XM_022654476.1"/>
</dbReference>
<feature type="compositionally biased region" description="Low complexity" evidence="2">
    <location>
        <begin position="237"/>
        <end position="246"/>
    </location>
</feature>
<accession>A0A177FCL0</accession>
<feature type="region of interest" description="Disordered" evidence="2">
    <location>
        <begin position="138"/>
        <end position="253"/>
    </location>
</feature>
<protein>
    <submittedName>
        <fullName evidence="3">Uncharacterized protein</fullName>
    </submittedName>
</protein>
<feature type="compositionally biased region" description="Low complexity" evidence="2">
    <location>
        <begin position="104"/>
        <end position="121"/>
    </location>
</feature>
<keyword evidence="4" id="KW-1185">Reference proteome</keyword>
<organism evidence="3 4">
    <name type="scientific">Fonsecaea monophora</name>
    <dbReference type="NCBI Taxonomy" id="254056"/>
    <lineage>
        <taxon>Eukaryota</taxon>
        <taxon>Fungi</taxon>
        <taxon>Dikarya</taxon>
        <taxon>Ascomycota</taxon>
        <taxon>Pezizomycotina</taxon>
        <taxon>Eurotiomycetes</taxon>
        <taxon>Chaetothyriomycetidae</taxon>
        <taxon>Chaetothyriales</taxon>
        <taxon>Herpotrichiellaceae</taxon>
        <taxon>Fonsecaea</taxon>
    </lineage>
</organism>
<feature type="compositionally biased region" description="Polar residues" evidence="2">
    <location>
        <begin position="1"/>
        <end position="10"/>
    </location>
</feature>
<reference evidence="3 4" key="1">
    <citation type="submission" date="2016-03" db="EMBL/GenBank/DDBJ databases">
        <title>Draft genome sequence of the Fonsecaea monophora CBS 269.37.</title>
        <authorList>
            <person name="Bombassaro A."/>
            <person name="Vinicius W.A."/>
            <person name="De Hoog S."/>
            <person name="Sun J."/>
            <person name="Souza E.M."/>
            <person name="Raittz R.T."/>
            <person name="Costa F."/>
            <person name="Leao A.C."/>
            <person name="Tadra-Sfeir M.Z."/>
            <person name="Baura V."/>
            <person name="Balsanelli E."/>
            <person name="Pedrosa F.O."/>
            <person name="Moreno L.F."/>
            <person name="Steffens M.B."/>
            <person name="Xi L."/>
            <person name="Bocca A.L."/>
            <person name="Felipe M.S."/>
            <person name="Teixeira M."/>
            <person name="Telles Filho F.Q."/>
            <person name="Azevedo C.M."/>
            <person name="Gomes R."/>
            <person name="Vicente V.A."/>
        </authorList>
    </citation>
    <scope>NUCLEOTIDE SEQUENCE [LARGE SCALE GENOMIC DNA]</scope>
    <source>
        <strain evidence="3 4">CBS 269.37</strain>
    </source>
</reference>
<dbReference type="OrthoDB" id="4121300at2759"/>
<dbReference type="AlphaFoldDB" id="A0A177FCL0"/>
<keyword evidence="1" id="KW-0175">Coiled coil</keyword>
<comment type="caution">
    <text evidence="3">The sequence shown here is derived from an EMBL/GenBank/DDBJ whole genome shotgun (WGS) entry which is preliminary data.</text>
</comment>
<evidence type="ECO:0000313" key="3">
    <source>
        <dbReference type="EMBL" id="OAG41340.1"/>
    </source>
</evidence>
<feature type="region of interest" description="Disordered" evidence="2">
    <location>
        <begin position="1"/>
        <end position="121"/>
    </location>
</feature>
<dbReference type="Proteomes" id="UP000077002">
    <property type="component" value="Unassembled WGS sequence"/>
</dbReference>
<feature type="compositionally biased region" description="Low complexity" evidence="2">
    <location>
        <begin position="138"/>
        <end position="150"/>
    </location>
</feature>
<proteinExistence type="predicted"/>
<evidence type="ECO:0000313" key="4">
    <source>
        <dbReference type="Proteomes" id="UP000077002"/>
    </source>
</evidence>
<dbReference type="GeneID" id="34599673"/>
<sequence length="467" mass="50166">MAEPGGSNQDKAQRPQMPVGEPLDQTPRAERLRRGLALHEAVMGVEPPRRRLTGLTPVARDKFGVPLVMSNLPQKKAGARKRRIQRQQQQQQQQTRNQQHEQRQSAASIAPSQPSPVSSAPAPAFVAGAAAPAMSMSSPATARAPAHMPAAPEPARTPAPLFAGTQTQKTRHDTPVRSDYVGNHGNKKVKTTTTTTTSDDTGNVVGVPNNPVGGARSDDADGRKTKGNSGNVTKGPRQQQQQQRQQSGAEQQPGKLTLISAEQLHDLRADLVQSARENSDLRHEVEVLEQRLAQTEEERQTYWACGMEWARRERALVLEMEFWREQARSAATTMTTATTTTTTTEHYPDDMGDVDNMGAIGGPVQYGFIGGGYFGDNDNGHGHGHGPAQQTGLGTEYAFDTDFAAGFGAGPGADPWTGFDDAGFGAGPATGTDPGTGTETGTDYYLANAAHDADELDKERDVMLRMD</sequence>
<gene>
    <name evidence="3" type="ORF">AYO21_04503</name>
</gene>
<evidence type="ECO:0000256" key="1">
    <source>
        <dbReference type="SAM" id="Coils"/>
    </source>
</evidence>
<name>A0A177FCL0_9EURO</name>
<feature type="coiled-coil region" evidence="1">
    <location>
        <begin position="264"/>
        <end position="298"/>
    </location>
</feature>